<feature type="region of interest" description="Disordered" evidence="1">
    <location>
        <begin position="43"/>
        <end position="94"/>
    </location>
</feature>
<dbReference type="EMBL" id="PGOL01000010">
    <property type="protein sequence ID" value="PKI79338.1"/>
    <property type="molecule type" value="Genomic_DNA"/>
</dbReference>
<dbReference type="EMBL" id="MTKT01000281">
    <property type="protein sequence ID" value="OWM91394.1"/>
    <property type="molecule type" value="Genomic_DNA"/>
</dbReference>
<reference evidence="2" key="2">
    <citation type="submission" date="2017-06" db="EMBL/GenBank/DDBJ databases">
        <title>The pomegranate genome and the genomics of punicalagin biosynthesis.</title>
        <authorList>
            <person name="Xu C."/>
        </authorList>
    </citation>
    <scope>NUCLEOTIDE SEQUENCE [LARGE SCALE GENOMIC DNA]</scope>
    <source>
        <tissue evidence="2">Fresh leaf</tissue>
    </source>
</reference>
<comment type="caution">
    <text evidence="2">The sequence shown here is derived from an EMBL/GenBank/DDBJ whole genome shotgun (WGS) entry which is preliminary data.</text>
</comment>
<evidence type="ECO:0000256" key="1">
    <source>
        <dbReference type="SAM" id="MobiDB-lite"/>
    </source>
</evidence>
<dbReference type="Proteomes" id="UP000197138">
    <property type="component" value="Unassembled WGS sequence"/>
</dbReference>
<reference evidence="4" key="1">
    <citation type="journal article" date="2017" name="Plant J.">
        <title>The pomegranate (Punica granatum L.) genome and the genomics of punicalagin biosynthesis.</title>
        <authorList>
            <person name="Qin G."/>
            <person name="Xu C."/>
            <person name="Ming R."/>
            <person name="Tang H."/>
            <person name="Guyot R."/>
            <person name="Kramer E.M."/>
            <person name="Hu Y."/>
            <person name="Yi X."/>
            <person name="Qi Y."/>
            <person name="Xu X."/>
            <person name="Gao Z."/>
            <person name="Pan H."/>
            <person name="Jian J."/>
            <person name="Tian Y."/>
            <person name="Yue Z."/>
            <person name="Xu Y."/>
        </authorList>
    </citation>
    <scope>NUCLEOTIDE SEQUENCE [LARGE SCALE GENOMIC DNA]</scope>
    <source>
        <strain evidence="4">cv. Dabenzi</strain>
    </source>
</reference>
<accession>A0A218Y2H3</accession>
<evidence type="ECO:0000313" key="4">
    <source>
        <dbReference type="Proteomes" id="UP000197138"/>
    </source>
</evidence>
<organism evidence="2 4">
    <name type="scientific">Punica granatum</name>
    <name type="common">Pomegranate</name>
    <dbReference type="NCBI Taxonomy" id="22663"/>
    <lineage>
        <taxon>Eukaryota</taxon>
        <taxon>Viridiplantae</taxon>
        <taxon>Streptophyta</taxon>
        <taxon>Embryophyta</taxon>
        <taxon>Tracheophyta</taxon>
        <taxon>Spermatophyta</taxon>
        <taxon>Magnoliopsida</taxon>
        <taxon>eudicotyledons</taxon>
        <taxon>Gunneridae</taxon>
        <taxon>Pentapetalae</taxon>
        <taxon>rosids</taxon>
        <taxon>malvids</taxon>
        <taxon>Myrtales</taxon>
        <taxon>Lythraceae</taxon>
        <taxon>Punica</taxon>
    </lineage>
</organism>
<feature type="compositionally biased region" description="Basic residues" evidence="1">
    <location>
        <begin position="60"/>
        <end position="74"/>
    </location>
</feature>
<dbReference type="Proteomes" id="UP000233551">
    <property type="component" value="Unassembled WGS sequence"/>
</dbReference>
<dbReference type="AlphaFoldDB" id="A0A218Y2H3"/>
<sequence>MANHHHQELLQLHRHVSKWERDSEGFTESDVLLAARQLMQLSEDKENSYSSGGIVSSCKKDKKKRKKKKKKKRKRDDDGVESDQHTSIGPCDEVTPSARLIPLVEGVFGGEEEVHWLNKRRRYRDVADIYTATEPVKC</sequence>
<name>A0A218Y2H3_PUNGR</name>
<protein>
    <submittedName>
        <fullName evidence="2">Uncharacterized protein</fullName>
    </submittedName>
</protein>
<evidence type="ECO:0000313" key="5">
    <source>
        <dbReference type="Proteomes" id="UP000233551"/>
    </source>
</evidence>
<gene>
    <name evidence="2" type="ORF">CDL15_Pgr017312</name>
    <name evidence="3" type="ORF">CRG98_000283</name>
</gene>
<evidence type="ECO:0000313" key="3">
    <source>
        <dbReference type="EMBL" id="PKI79338.1"/>
    </source>
</evidence>
<evidence type="ECO:0000313" key="2">
    <source>
        <dbReference type="EMBL" id="OWM91394.1"/>
    </source>
</evidence>
<keyword evidence="5" id="KW-1185">Reference proteome</keyword>
<reference evidence="3 5" key="3">
    <citation type="submission" date="2017-11" db="EMBL/GenBank/DDBJ databases">
        <title>De-novo sequencing of pomegranate (Punica granatum L.) genome.</title>
        <authorList>
            <person name="Akparov Z."/>
            <person name="Amiraslanov A."/>
            <person name="Hajiyeva S."/>
            <person name="Abbasov M."/>
            <person name="Kaur K."/>
            <person name="Hamwieh A."/>
            <person name="Solovyev V."/>
            <person name="Salamov A."/>
            <person name="Braich B."/>
            <person name="Kosarev P."/>
            <person name="Mahmoud A."/>
            <person name="Hajiyev E."/>
            <person name="Babayeva S."/>
            <person name="Izzatullayeva V."/>
            <person name="Mammadov A."/>
            <person name="Mammadov A."/>
            <person name="Sharifova S."/>
            <person name="Ojaghi J."/>
            <person name="Eynullazada K."/>
            <person name="Bayramov B."/>
            <person name="Abdulazimova A."/>
            <person name="Shahmuradov I."/>
        </authorList>
    </citation>
    <scope>NUCLEOTIDE SEQUENCE [LARGE SCALE GENOMIC DNA]</scope>
    <source>
        <strain evidence="3">AG2017</strain>
        <strain evidence="5">cv. AG2017</strain>
        <tissue evidence="3">Leaf</tissue>
    </source>
</reference>
<proteinExistence type="predicted"/>